<evidence type="ECO:0000313" key="3">
    <source>
        <dbReference type="Proteomes" id="UP001196413"/>
    </source>
</evidence>
<evidence type="ECO:0000313" key="2">
    <source>
        <dbReference type="EMBL" id="KAJ1357387.1"/>
    </source>
</evidence>
<dbReference type="EMBL" id="JAHQIW010003120">
    <property type="protein sequence ID" value="KAJ1357387.1"/>
    <property type="molecule type" value="Genomic_DNA"/>
</dbReference>
<sequence>MSEGDHHHGRQLNERETNESCAGARATKDDGPPSKSYGYVKGCTKYSERRGPIHYRYLGDECSHKRDTTHAEVFNE</sequence>
<keyword evidence="3" id="KW-1185">Reference proteome</keyword>
<dbReference type="Proteomes" id="UP001196413">
    <property type="component" value="Unassembled WGS sequence"/>
</dbReference>
<proteinExistence type="predicted"/>
<comment type="caution">
    <text evidence="2">The sequence shown here is derived from an EMBL/GenBank/DDBJ whole genome shotgun (WGS) entry which is preliminary data.</text>
</comment>
<name>A0AAD5QP39_PARTN</name>
<feature type="compositionally biased region" description="Basic and acidic residues" evidence="1">
    <location>
        <begin position="1"/>
        <end position="18"/>
    </location>
</feature>
<accession>A0AAD5QP39</accession>
<gene>
    <name evidence="2" type="ORF">KIN20_015524</name>
</gene>
<protein>
    <submittedName>
        <fullName evidence="2">Uncharacterized protein</fullName>
    </submittedName>
</protein>
<dbReference type="AlphaFoldDB" id="A0AAD5QP39"/>
<feature type="region of interest" description="Disordered" evidence="1">
    <location>
        <begin position="1"/>
        <end position="40"/>
    </location>
</feature>
<reference evidence="2" key="1">
    <citation type="submission" date="2021-06" db="EMBL/GenBank/DDBJ databases">
        <title>Parelaphostrongylus tenuis whole genome reference sequence.</title>
        <authorList>
            <person name="Garwood T.J."/>
            <person name="Larsen P.A."/>
            <person name="Fountain-Jones N.M."/>
            <person name="Garbe J.R."/>
            <person name="Macchietto M.G."/>
            <person name="Kania S.A."/>
            <person name="Gerhold R.W."/>
            <person name="Richards J.E."/>
            <person name="Wolf T.M."/>
        </authorList>
    </citation>
    <scope>NUCLEOTIDE SEQUENCE</scope>
    <source>
        <strain evidence="2">MNPRO001-30</strain>
        <tissue evidence="2">Meninges</tissue>
    </source>
</reference>
<organism evidence="2 3">
    <name type="scientific">Parelaphostrongylus tenuis</name>
    <name type="common">Meningeal worm</name>
    <dbReference type="NCBI Taxonomy" id="148309"/>
    <lineage>
        <taxon>Eukaryota</taxon>
        <taxon>Metazoa</taxon>
        <taxon>Ecdysozoa</taxon>
        <taxon>Nematoda</taxon>
        <taxon>Chromadorea</taxon>
        <taxon>Rhabditida</taxon>
        <taxon>Rhabditina</taxon>
        <taxon>Rhabditomorpha</taxon>
        <taxon>Strongyloidea</taxon>
        <taxon>Metastrongylidae</taxon>
        <taxon>Parelaphostrongylus</taxon>
    </lineage>
</organism>
<evidence type="ECO:0000256" key="1">
    <source>
        <dbReference type="SAM" id="MobiDB-lite"/>
    </source>
</evidence>